<reference evidence="2 3" key="1">
    <citation type="journal article" date="2019" name="Int. J. Syst. Evol. Microbiol.">
        <title>The Global Catalogue of Microorganisms (GCM) 10K type strain sequencing project: providing services to taxonomists for standard genome sequencing and annotation.</title>
        <authorList>
            <consortium name="The Broad Institute Genomics Platform"/>
            <consortium name="The Broad Institute Genome Sequencing Center for Infectious Disease"/>
            <person name="Wu L."/>
            <person name="Ma J."/>
        </authorList>
    </citation>
    <scope>NUCLEOTIDE SEQUENCE [LARGE SCALE GENOMIC DNA]</scope>
    <source>
        <strain evidence="2 3">CGMCC 1.12125</strain>
    </source>
</reference>
<dbReference type="AlphaFoldDB" id="A0ABD6CFB4"/>
<keyword evidence="3" id="KW-1185">Reference proteome</keyword>
<accession>A0ABD6CFB4</accession>
<gene>
    <name evidence="2" type="ORF">ACFR9U_17240</name>
</gene>
<dbReference type="Proteomes" id="UP001597119">
    <property type="component" value="Unassembled WGS sequence"/>
</dbReference>
<name>A0ABD6CFB4_9EURY</name>
<dbReference type="RefSeq" id="WP_247378382.1">
    <property type="nucleotide sequence ID" value="NZ_JALLGV010000005.1"/>
</dbReference>
<feature type="region of interest" description="Disordered" evidence="1">
    <location>
        <begin position="60"/>
        <end position="86"/>
    </location>
</feature>
<dbReference type="EMBL" id="JBHUDJ010000014">
    <property type="protein sequence ID" value="MFD1588726.1"/>
    <property type="molecule type" value="Genomic_DNA"/>
</dbReference>
<comment type="caution">
    <text evidence="2">The sequence shown here is derived from an EMBL/GenBank/DDBJ whole genome shotgun (WGS) entry which is preliminary data.</text>
</comment>
<evidence type="ECO:0000313" key="3">
    <source>
        <dbReference type="Proteomes" id="UP001597119"/>
    </source>
</evidence>
<evidence type="ECO:0000313" key="2">
    <source>
        <dbReference type="EMBL" id="MFD1588726.1"/>
    </source>
</evidence>
<organism evidence="2 3">
    <name type="scientific">Halorientalis brevis</name>
    <dbReference type="NCBI Taxonomy" id="1126241"/>
    <lineage>
        <taxon>Archaea</taxon>
        <taxon>Methanobacteriati</taxon>
        <taxon>Methanobacteriota</taxon>
        <taxon>Stenosarchaea group</taxon>
        <taxon>Halobacteria</taxon>
        <taxon>Halobacteriales</taxon>
        <taxon>Haloarculaceae</taxon>
        <taxon>Halorientalis</taxon>
    </lineage>
</organism>
<proteinExistence type="predicted"/>
<sequence length="86" mass="9839">MTDNSDELEDFDSMSFDDALDALDKAIVKMSRRIWNGEFDEETEQRRIDRLNALANAVDARRRASEETPDVTLAELLSEEQDSANE</sequence>
<feature type="compositionally biased region" description="Acidic residues" evidence="1">
    <location>
        <begin position="77"/>
        <end position="86"/>
    </location>
</feature>
<protein>
    <submittedName>
        <fullName evidence="2">Uncharacterized protein</fullName>
    </submittedName>
</protein>
<evidence type="ECO:0000256" key="1">
    <source>
        <dbReference type="SAM" id="MobiDB-lite"/>
    </source>
</evidence>